<keyword evidence="1" id="KW-0472">Membrane</keyword>
<feature type="non-terminal residue" evidence="2">
    <location>
        <position position="66"/>
    </location>
</feature>
<dbReference type="Pfam" id="PF11028">
    <property type="entry name" value="TMEM260-like"/>
    <property type="match status" value="1"/>
</dbReference>
<protein>
    <submittedName>
        <fullName evidence="2">DUF2723 domain-containing protein</fullName>
    </submittedName>
</protein>
<evidence type="ECO:0000256" key="1">
    <source>
        <dbReference type="SAM" id="Phobius"/>
    </source>
</evidence>
<evidence type="ECO:0000313" key="2">
    <source>
        <dbReference type="EMBL" id="HDI83120.1"/>
    </source>
</evidence>
<dbReference type="PANTHER" id="PTHR16214:SF3">
    <property type="entry name" value="TRANSMEMBRANE PROTEIN 260"/>
    <property type="match status" value="1"/>
</dbReference>
<proteinExistence type="predicted"/>
<dbReference type="Proteomes" id="UP000885847">
    <property type="component" value="Unassembled WGS sequence"/>
</dbReference>
<dbReference type="AlphaFoldDB" id="A0A7C0Z9V2"/>
<comment type="caution">
    <text evidence="2">The sequence shown here is derived from an EMBL/GenBank/DDBJ whole genome shotgun (WGS) entry which is preliminary data.</text>
</comment>
<keyword evidence="1" id="KW-0812">Transmembrane</keyword>
<keyword evidence="1" id="KW-1133">Transmembrane helix</keyword>
<name>A0A7C0Z9V2_UNCW3</name>
<dbReference type="InterPro" id="IPR052724">
    <property type="entry name" value="GT117_domain-containing"/>
</dbReference>
<feature type="transmembrane region" description="Helical" evidence="1">
    <location>
        <begin position="5"/>
        <end position="21"/>
    </location>
</feature>
<sequence>MRERIIGFFSVFAVVMGFYLYTMAPTVSFWDCGEFITCSYILGVPHPPGTPFFVLIGRIFTLLPLS</sequence>
<gene>
    <name evidence="2" type="ORF">ENF18_04950</name>
</gene>
<reference evidence="2" key="1">
    <citation type="journal article" date="2020" name="mSystems">
        <title>Genome- and Community-Level Interaction Insights into Carbon Utilization and Element Cycling Functions of Hydrothermarchaeota in Hydrothermal Sediment.</title>
        <authorList>
            <person name="Zhou Z."/>
            <person name="Liu Y."/>
            <person name="Xu W."/>
            <person name="Pan J."/>
            <person name="Luo Z.H."/>
            <person name="Li M."/>
        </authorList>
    </citation>
    <scope>NUCLEOTIDE SEQUENCE [LARGE SCALE GENOMIC DNA]</scope>
    <source>
        <strain evidence="2">HyVt-102</strain>
    </source>
</reference>
<dbReference type="PANTHER" id="PTHR16214">
    <property type="entry name" value="TRANSMEMBRANE PROTEIN 260"/>
    <property type="match status" value="1"/>
</dbReference>
<dbReference type="EMBL" id="DQWE01000238">
    <property type="protein sequence ID" value="HDI83120.1"/>
    <property type="molecule type" value="Genomic_DNA"/>
</dbReference>
<accession>A0A7C0Z9V2</accession>
<dbReference type="InterPro" id="IPR021280">
    <property type="entry name" value="TMEM260-like"/>
</dbReference>
<organism evidence="2">
    <name type="scientific">candidate division WOR-3 bacterium</name>
    <dbReference type="NCBI Taxonomy" id="2052148"/>
    <lineage>
        <taxon>Bacteria</taxon>
        <taxon>Bacteria division WOR-3</taxon>
    </lineage>
</organism>